<gene>
    <name evidence="2" type="ORF">DI599_06605</name>
</gene>
<proteinExistence type="predicted"/>
<dbReference type="SUPFAM" id="SSF54523">
    <property type="entry name" value="Pili subunits"/>
    <property type="match status" value="1"/>
</dbReference>
<name>A0A2W5D3D2_9PSED</name>
<accession>A0A2W5D3D2</accession>
<keyword evidence="1" id="KW-1133">Transmembrane helix</keyword>
<evidence type="ECO:0000313" key="3">
    <source>
        <dbReference type="Proteomes" id="UP000249198"/>
    </source>
</evidence>
<sequence length="161" mass="16569">MRQDAGGFTLVEVMISLAVMLILLMAAIPMTISWSNSAKQRDAAGLLQQGLSRAKALALRNPGAVGAGMPSAALCLSGGTLSVLRLARDVTFSCTPEADEDVQWSAVIPSAASITIGGEDFQCLALDNRGLPVTVSGCVETGTGTFNVIVGSEDSLDVTLI</sequence>
<keyword evidence="1" id="KW-0812">Transmembrane</keyword>
<dbReference type="InterPro" id="IPR045584">
    <property type="entry name" value="Pilin-like"/>
</dbReference>
<evidence type="ECO:0000313" key="2">
    <source>
        <dbReference type="EMBL" id="PZP24888.1"/>
    </source>
</evidence>
<dbReference type="Proteomes" id="UP000249198">
    <property type="component" value="Unassembled WGS sequence"/>
</dbReference>
<reference evidence="2 3" key="1">
    <citation type="submission" date="2017-08" db="EMBL/GenBank/DDBJ databases">
        <title>Infants hospitalized years apart are colonized by the same room-sourced microbial strains.</title>
        <authorList>
            <person name="Brooks B."/>
            <person name="Olm M.R."/>
            <person name="Firek B.A."/>
            <person name="Baker R."/>
            <person name="Thomas B.C."/>
            <person name="Morowitz M.J."/>
            <person name="Banfield J.F."/>
        </authorList>
    </citation>
    <scope>NUCLEOTIDE SEQUENCE [LARGE SCALE GENOMIC DNA]</scope>
    <source>
        <strain evidence="2">S2_009_000_R2_77</strain>
    </source>
</reference>
<protein>
    <submittedName>
        <fullName evidence="2">Prepilin-type cleavage/methylation domain-containing protein</fullName>
    </submittedName>
</protein>
<feature type="transmembrane region" description="Helical" evidence="1">
    <location>
        <begin position="6"/>
        <end position="32"/>
    </location>
</feature>
<dbReference type="PROSITE" id="PS00409">
    <property type="entry name" value="PROKAR_NTER_METHYL"/>
    <property type="match status" value="1"/>
</dbReference>
<keyword evidence="1" id="KW-0472">Membrane</keyword>
<dbReference type="Pfam" id="PF07963">
    <property type="entry name" value="N_methyl"/>
    <property type="match status" value="1"/>
</dbReference>
<organism evidence="2 3">
    <name type="scientific">Pseudomonas kuykendallii</name>
    <dbReference type="NCBI Taxonomy" id="1007099"/>
    <lineage>
        <taxon>Bacteria</taxon>
        <taxon>Pseudomonadati</taxon>
        <taxon>Pseudomonadota</taxon>
        <taxon>Gammaproteobacteria</taxon>
        <taxon>Pseudomonadales</taxon>
        <taxon>Pseudomonadaceae</taxon>
        <taxon>Pseudomonas</taxon>
    </lineage>
</organism>
<dbReference type="AlphaFoldDB" id="A0A2W5D3D2"/>
<dbReference type="InterPro" id="IPR012902">
    <property type="entry name" value="N_methyl_site"/>
</dbReference>
<evidence type="ECO:0000256" key="1">
    <source>
        <dbReference type="SAM" id="Phobius"/>
    </source>
</evidence>
<dbReference type="Gene3D" id="3.30.700.10">
    <property type="entry name" value="Glycoprotein, Type 4 Pilin"/>
    <property type="match status" value="1"/>
</dbReference>
<dbReference type="EMBL" id="QFOH01000007">
    <property type="protein sequence ID" value="PZP24888.1"/>
    <property type="molecule type" value="Genomic_DNA"/>
</dbReference>
<comment type="caution">
    <text evidence="2">The sequence shown here is derived from an EMBL/GenBank/DDBJ whole genome shotgun (WGS) entry which is preliminary data.</text>
</comment>
<dbReference type="NCBIfam" id="TIGR02532">
    <property type="entry name" value="IV_pilin_GFxxxE"/>
    <property type="match status" value="1"/>
</dbReference>